<protein>
    <submittedName>
        <fullName evidence="1">Uncharacterized protein</fullName>
    </submittedName>
</protein>
<accession>A0AAV6MC96</accession>
<organism evidence="1 2">
    <name type="scientific">Cucurbita argyrosperma subsp. sororia</name>
    <dbReference type="NCBI Taxonomy" id="37648"/>
    <lineage>
        <taxon>Eukaryota</taxon>
        <taxon>Viridiplantae</taxon>
        <taxon>Streptophyta</taxon>
        <taxon>Embryophyta</taxon>
        <taxon>Tracheophyta</taxon>
        <taxon>Spermatophyta</taxon>
        <taxon>Magnoliopsida</taxon>
        <taxon>eudicotyledons</taxon>
        <taxon>Gunneridae</taxon>
        <taxon>Pentapetalae</taxon>
        <taxon>rosids</taxon>
        <taxon>fabids</taxon>
        <taxon>Cucurbitales</taxon>
        <taxon>Cucurbitaceae</taxon>
        <taxon>Cucurbiteae</taxon>
        <taxon>Cucurbita</taxon>
    </lineage>
</organism>
<dbReference type="AlphaFoldDB" id="A0AAV6MC96"/>
<evidence type="ECO:0000313" key="2">
    <source>
        <dbReference type="Proteomes" id="UP000685013"/>
    </source>
</evidence>
<dbReference type="EMBL" id="JAGKQH010000015">
    <property type="protein sequence ID" value="KAG6579242.1"/>
    <property type="molecule type" value="Genomic_DNA"/>
</dbReference>
<gene>
    <name evidence="1" type="ORF">SDJN03_23690</name>
</gene>
<proteinExistence type="predicted"/>
<comment type="caution">
    <text evidence="1">The sequence shown here is derived from an EMBL/GenBank/DDBJ whole genome shotgun (WGS) entry which is preliminary data.</text>
</comment>
<feature type="non-terminal residue" evidence="1">
    <location>
        <position position="1"/>
    </location>
</feature>
<reference evidence="1 2" key="1">
    <citation type="journal article" date="2021" name="Hortic Res">
        <title>The domestication of Cucurbita argyrosperma as revealed by the genome of its wild relative.</title>
        <authorList>
            <person name="Barrera-Redondo J."/>
            <person name="Sanchez-de la Vega G."/>
            <person name="Aguirre-Liguori J.A."/>
            <person name="Castellanos-Morales G."/>
            <person name="Gutierrez-Guerrero Y.T."/>
            <person name="Aguirre-Dugua X."/>
            <person name="Aguirre-Planter E."/>
            <person name="Tenaillon M.I."/>
            <person name="Lira-Saade R."/>
            <person name="Eguiarte L.E."/>
        </authorList>
    </citation>
    <scope>NUCLEOTIDE SEQUENCE [LARGE SCALE GENOMIC DNA]</scope>
    <source>
        <strain evidence="1">JBR-2021</strain>
    </source>
</reference>
<name>A0AAV6MC96_9ROSI</name>
<keyword evidence="2" id="KW-1185">Reference proteome</keyword>
<evidence type="ECO:0000313" key="1">
    <source>
        <dbReference type="EMBL" id="KAG6579242.1"/>
    </source>
</evidence>
<dbReference type="Proteomes" id="UP000685013">
    <property type="component" value="Chromosome 15"/>
</dbReference>
<sequence length="112" mass="12328">MLELEGARVKVGFRLGVWVGISGRRASTTQNRAAGFWAVAARHGPDTGFKLRRGSLCQFGGLVTGSVWVVGRRFPYGLGLAGCVWAEAWWVVGLLGRRARLRWFLGWISVPN</sequence>